<organism evidence="2 3">
    <name type="scientific">Phyllostomus discolor</name>
    <name type="common">pale spear-nosed bat</name>
    <dbReference type="NCBI Taxonomy" id="89673"/>
    <lineage>
        <taxon>Eukaryota</taxon>
        <taxon>Metazoa</taxon>
        <taxon>Chordata</taxon>
        <taxon>Craniata</taxon>
        <taxon>Vertebrata</taxon>
        <taxon>Euteleostomi</taxon>
        <taxon>Mammalia</taxon>
        <taxon>Eutheria</taxon>
        <taxon>Laurasiatheria</taxon>
        <taxon>Chiroptera</taxon>
        <taxon>Yangochiroptera</taxon>
        <taxon>Phyllostomidae</taxon>
        <taxon>Phyllostominae</taxon>
        <taxon>Phyllostomus</taxon>
    </lineage>
</organism>
<keyword evidence="1" id="KW-1133">Transmembrane helix</keyword>
<evidence type="ECO:0000313" key="3">
    <source>
        <dbReference type="Proteomes" id="UP000664940"/>
    </source>
</evidence>
<dbReference type="Proteomes" id="UP000664940">
    <property type="component" value="Unassembled WGS sequence"/>
</dbReference>
<feature type="transmembrane region" description="Helical" evidence="1">
    <location>
        <begin position="30"/>
        <end position="50"/>
    </location>
</feature>
<accession>A0A834AP86</accession>
<keyword evidence="1" id="KW-0472">Membrane</keyword>
<reference evidence="2 3" key="1">
    <citation type="journal article" date="2020" name="Nature">
        <title>Six reference-quality genomes reveal evolution of bat adaptations.</title>
        <authorList>
            <person name="Jebb D."/>
            <person name="Huang Z."/>
            <person name="Pippel M."/>
            <person name="Hughes G.M."/>
            <person name="Lavrichenko K."/>
            <person name="Devanna P."/>
            <person name="Winkler S."/>
            <person name="Jermiin L.S."/>
            <person name="Skirmuntt E.C."/>
            <person name="Katzourakis A."/>
            <person name="Burkitt-Gray L."/>
            <person name="Ray D.A."/>
            <person name="Sullivan K.A.M."/>
            <person name="Roscito J.G."/>
            <person name="Kirilenko B.M."/>
            <person name="Davalos L.M."/>
            <person name="Corthals A.P."/>
            <person name="Power M.L."/>
            <person name="Jones G."/>
            <person name="Ransome R.D."/>
            <person name="Dechmann D.K.N."/>
            <person name="Locatelli A.G."/>
            <person name="Puechmaille S.J."/>
            <person name="Fedrigo O."/>
            <person name="Jarvis E.D."/>
            <person name="Hiller M."/>
            <person name="Vernes S.C."/>
            <person name="Myers E.W."/>
            <person name="Teeling E.C."/>
        </authorList>
    </citation>
    <scope>NUCLEOTIDE SEQUENCE [LARGE SCALE GENOMIC DNA]</scope>
    <source>
        <strain evidence="2">Bat1K_MPI-CBG_1</strain>
    </source>
</reference>
<name>A0A834AP86_9CHIR</name>
<dbReference type="EMBL" id="JABVXQ010000004">
    <property type="protein sequence ID" value="KAF6114718.1"/>
    <property type="molecule type" value="Genomic_DNA"/>
</dbReference>
<gene>
    <name evidence="2" type="ORF">HJG60_010652</name>
</gene>
<sequence length="121" mass="13743">MIHDLEHLFICLFAMCLFSLVRLLRPLAHFVLDCFLIVKSSLCISVTVICQMWLSQIFFSHCVTCLLILLTLSFTEKFLIFIKSSLSIIAFMDCGLVLYLKGLQHTQSHLGAPLCYLLGVL</sequence>
<dbReference type="AlphaFoldDB" id="A0A834AP86"/>
<feature type="transmembrane region" description="Helical" evidence="1">
    <location>
        <begin position="80"/>
        <end position="100"/>
    </location>
</feature>
<protein>
    <submittedName>
        <fullName evidence="2">Uncharacterized protein</fullName>
    </submittedName>
</protein>
<feature type="transmembrane region" description="Helical" evidence="1">
    <location>
        <begin position="57"/>
        <end position="74"/>
    </location>
</feature>
<evidence type="ECO:0000313" key="2">
    <source>
        <dbReference type="EMBL" id="KAF6114718.1"/>
    </source>
</evidence>
<keyword evidence="1" id="KW-0812">Transmembrane</keyword>
<feature type="transmembrane region" description="Helical" evidence="1">
    <location>
        <begin position="7"/>
        <end position="24"/>
    </location>
</feature>
<comment type="caution">
    <text evidence="2">The sequence shown here is derived from an EMBL/GenBank/DDBJ whole genome shotgun (WGS) entry which is preliminary data.</text>
</comment>
<proteinExistence type="predicted"/>
<evidence type="ECO:0000256" key="1">
    <source>
        <dbReference type="SAM" id="Phobius"/>
    </source>
</evidence>